<sequence>MGTSESRVDQEGSNAPQNVICASCKRIIKGATLPKNEMTPFVRPHCNKCADVYNQVEKKSAICRNCGDIKLVPKDTNLENGVYCSECAAMKRALLERRIASGISGSGNIHFAIEN</sequence>
<evidence type="ECO:0000313" key="1">
    <source>
        <dbReference type="EnsemblMetazoa" id="Aqu2.1.42272_001"/>
    </source>
</evidence>
<dbReference type="InParanoid" id="A0A1X7VQB6"/>
<protein>
    <submittedName>
        <fullName evidence="1">Uncharacterized protein</fullName>
    </submittedName>
</protein>
<evidence type="ECO:0000313" key="2">
    <source>
        <dbReference type="Proteomes" id="UP000007879"/>
    </source>
</evidence>
<dbReference type="KEGG" id="aqu:109586400"/>
<dbReference type="EnsemblMetazoa" id="Aqu2.1.42272_001">
    <property type="protein sequence ID" value="Aqu2.1.42272_001"/>
    <property type="gene ID" value="Aqu2.1.42272"/>
</dbReference>
<name>A0A1X7VQB6_AMPQE</name>
<dbReference type="EnsemblMetazoa" id="XM_020002591.1">
    <property type="protein sequence ID" value="XP_019858150.1"/>
    <property type="gene ID" value="LOC109586400"/>
</dbReference>
<dbReference type="AlphaFoldDB" id="A0A1X7VQB6"/>
<keyword evidence="2" id="KW-1185">Reference proteome</keyword>
<organism evidence="1">
    <name type="scientific">Amphimedon queenslandica</name>
    <name type="common">Sponge</name>
    <dbReference type="NCBI Taxonomy" id="400682"/>
    <lineage>
        <taxon>Eukaryota</taxon>
        <taxon>Metazoa</taxon>
        <taxon>Porifera</taxon>
        <taxon>Demospongiae</taxon>
        <taxon>Heteroscleromorpha</taxon>
        <taxon>Haplosclerida</taxon>
        <taxon>Niphatidae</taxon>
        <taxon>Amphimedon</taxon>
    </lineage>
</organism>
<accession>A0A1X7VQB6</accession>
<reference evidence="2" key="1">
    <citation type="journal article" date="2010" name="Nature">
        <title>The Amphimedon queenslandica genome and the evolution of animal complexity.</title>
        <authorList>
            <person name="Srivastava M."/>
            <person name="Simakov O."/>
            <person name="Chapman J."/>
            <person name="Fahey B."/>
            <person name="Gauthier M.E."/>
            <person name="Mitros T."/>
            <person name="Richards G.S."/>
            <person name="Conaco C."/>
            <person name="Dacre M."/>
            <person name="Hellsten U."/>
            <person name="Larroux C."/>
            <person name="Putnam N.H."/>
            <person name="Stanke M."/>
            <person name="Adamska M."/>
            <person name="Darling A."/>
            <person name="Degnan S.M."/>
            <person name="Oakley T.H."/>
            <person name="Plachetzki D.C."/>
            <person name="Zhai Y."/>
            <person name="Adamski M."/>
            <person name="Calcino A."/>
            <person name="Cummins S.F."/>
            <person name="Goodstein D.M."/>
            <person name="Harris C."/>
            <person name="Jackson D.J."/>
            <person name="Leys S.P."/>
            <person name="Shu S."/>
            <person name="Woodcroft B.J."/>
            <person name="Vervoort M."/>
            <person name="Kosik K.S."/>
            <person name="Manning G."/>
            <person name="Degnan B.M."/>
            <person name="Rokhsar D.S."/>
        </authorList>
    </citation>
    <scope>NUCLEOTIDE SEQUENCE [LARGE SCALE GENOMIC DNA]</scope>
</reference>
<dbReference type="Proteomes" id="UP000007879">
    <property type="component" value="Unassembled WGS sequence"/>
</dbReference>
<gene>
    <name evidence="1" type="primary">109586400</name>
</gene>
<proteinExistence type="predicted"/>
<reference evidence="1" key="2">
    <citation type="submission" date="2017-05" db="UniProtKB">
        <authorList>
            <consortium name="EnsemblMetazoa"/>
        </authorList>
    </citation>
    <scope>IDENTIFICATION</scope>
</reference>